<accession>A0A6B0YP21</accession>
<feature type="domain" description="Leucine-binding protein" evidence="3">
    <location>
        <begin position="53"/>
        <end position="383"/>
    </location>
</feature>
<dbReference type="CDD" id="cd06342">
    <property type="entry name" value="PBP1_ABC_LIVBP-like"/>
    <property type="match status" value="1"/>
</dbReference>
<proteinExistence type="inferred from homology"/>
<comment type="caution">
    <text evidence="4">The sequence shown here is derived from an EMBL/GenBank/DDBJ whole genome shotgun (WGS) entry which is preliminary data.</text>
</comment>
<name>A0A6B0YP21_9CHLR</name>
<comment type="similarity">
    <text evidence="1">Belongs to the leucine-binding protein family.</text>
</comment>
<dbReference type="AlphaFoldDB" id="A0A6B0YP21"/>
<dbReference type="PANTHER" id="PTHR47151">
    <property type="entry name" value="LEU/ILE/VAL-BINDING ABC TRANSPORTER SUBUNIT"/>
    <property type="match status" value="1"/>
</dbReference>
<dbReference type="SUPFAM" id="SSF53822">
    <property type="entry name" value="Periplasmic binding protein-like I"/>
    <property type="match status" value="1"/>
</dbReference>
<dbReference type="InterPro" id="IPR028082">
    <property type="entry name" value="Peripla_BP_I"/>
</dbReference>
<dbReference type="PANTHER" id="PTHR47151:SF2">
    <property type="entry name" value="AMINO ACID BINDING PROTEIN"/>
    <property type="match status" value="1"/>
</dbReference>
<evidence type="ECO:0000313" key="4">
    <source>
        <dbReference type="EMBL" id="MXY92317.1"/>
    </source>
</evidence>
<dbReference type="InterPro" id="IPR028081">
    <property type="entry name" value="Leu-bd"/>
</dbReference>
<sequence>MKTSDTPSPALLSCLALTLTLLLGSACVPQNMVVSPLGTVVVGPGEDIQIRSLEVLTGSIGELGIPRQRTLAIALADYGPIKGHNVSMGAGLDSLCTAEGGKAAAETAVGDPRVVGVLGTSCSVAAAAASPILSEAGLVMISSSNTSPSLTSDLRGKAGANYHAGYYRVSSNDLYQAQAVAEFVHTELGLRRMATIHDGDPYTTGLTAAFAVAFEALGGAVTAVEKVSRGDTDMIPVLTRIAAGNPEGIFFPLFPDEAGYVVQQIEEVEGLAGLALINSESLLFIELESVDAYLSGPEFNFGANVNQATGRSGDELFAAYRQQYNESANNAYIALAYDAATILLRAIEEVAVADGDTLFIDRARLRAALTATTGFNGIVGPISCDSFGDCGTGLILISHYTDPTVNDITQLPVVFRYAP</sequence>
<evidence type="ECO:0000256" key="2">
    <source>
        <dbReference type="ARBA" id="ARBA00022729"/>
    </source>
</evidence>
<keyword evidence="2" id="KW-0732">Signal</keyword>
<organism evidence="4">
    <name type="scientific">Caldilineaceae bacterium SB0664_bin_27</name>
    <dbReference type="NCBI Taxonomy" id="2605260"/>
    <lineage>
        <taxon>Bacteria</taxon>
        <taxon>Bacillati</taxon>
        <taxon>Chloroflexota</taxon>
        <taxon>Caldilineae</taxon>
        <taxon>Caldilineales</taxon>
        <taxon>Caldilineaceae</taxon>
    </lineage>
</organism>
<dbReference type="EMBL" id="VXRG01000027">
    <property type="protein sequence ID" value="MXY92317.1"/>
    <property type="molecule type" value="Genomic_DNA"/>
</dbReference>
<dbReference type="Gene3D" id="3.40.50.2300">
    <property type="match status" value="2"/>
</dbReference>
<evidence type="ECO:0000256" key="1">
    <source>
        <dbReference type="ARBA" id="ARBA00010062"/>
    </source>
</evidence>
<dbReference type="Pfam" id="PF13458">
    <property type="entry name" value="Peripla_BP_6"/>
    <property type="match status" value="1"/>
</dbReference>
<protein>
    <submittedName>
        <fullName evidence="4">ABC transporter substrate-binding protein</fullName>
    </submittedName>
</protein>
<dbReference type="PROSITE" id="PS51257">
    <property type="entry name" value="PROKAR_LIPOPROTEIN"/>
    <property type="match status" value="1"/>
</dbReference>
<reference evidence="4" key="1">
    <citation type="submission" date="2019-09" db="EMBL/GenBank/DDBJ databases">
        <title>Characterisation of the sponge microbiome using genome-centric metagenomics.</title>
        <authorList>
            <person name="Engelberts J.P."/>
            <person name="Robbins S.J."/>
            <person name="De Goeij J.M."/>
            <person name="Aranda M."/>
            <person name="Bell S.C."/>
            <person name="Webster N.S."/>
        </authorList>
    </citation>
    <scope>NUCLEOTIDE SEQUENCE</scope>
    <source>
        <strain evidence="4">SB0664_bin_27</strain>
    </source>
</reference>
<gene>
    <name evidence="4" type="ORF">F4Y42_02595</name>
</gene>
<evidence type="ECO:0000259" key="3">
    <source>
        <dbReference type="Pfam" id="PF13458"/>
    </source>
</evidence>